<sequence length="344" mass="41663">MFCCLGRKKRENEIERTNSNKLMVERFILQNCKSNDEDSFDESQDKNNIIIIDYDNNQYEKKPWSGIQWQMIIQTKSLNQIEQDEMKRNVRFGILCNLRPATWFWITDIKNTQMVKHSSNIYQKLKSYESQYDQQIFKCIKELDKKYNDLVFDILRAYANYDVEIGFIKGIDKIVEYLVQQLDPEQYINLDYSYNQFNRMSDYYEQMVFWMTIHILFNLNYRRILKQNISFIETQKFQNALMPSIKYFIEQHQVKISDLIEVPLLFYFWQQIKKEDFIKLFDVFLFEGESILQQTLLKFLKISEDLICQFQTQADLKIFINQTLIAYGISKIEKSNQKLMNFLL</sequence>
<evidence type="ECO:0000259" key="1">
    <source>
        <dbReference type="PROSITE" id="PS50086"/>
    </source>
</evidence>
<proteinExistence type="predicted"/>
<organism evidence="2 3">
    <name type="scientific">Paramecium sonneborni</name>
    <dbReference type="NCBI Taxonomy" id="65129"/>
    <lineage>
        <taxon>Eukaryota</taxon>
        <taxon>Sar</taxon>
        <taxon>Alveolata</taxon>
        <taxon>Ciliophora</taxon>
        <taxon>Intramacronucleata</taxon>
        <taxon>Oligohymenophorea</taxon>
        <taxon>Peniculida</taxon>
        <taxon>Parameciidae</taxon>
        <taxon>Paramecium</taxon>
    </lineage>
</organism>
<evidence type="ECO:0000313" key="3">
    <source>
        <dbReference type="Proteomes" id="UP000692954"/>
    </source>
</evidence>
<dbReference type="Proteomes" id="UP000692954">
    <property type="component" value="Unassembled WGS sequence"/>
</dbReference>
<protein>
    <recommendedName>
        <fullName evidence="1">Rab-GAP TBC domain-containing protein</fullName>
    </recommendedName>
</protein>
<name>A0A8S1MQ75_9CILI</name>
<dbReference type="AlphaFoldDB" id="A0A8S1MQ75"/>
<dbReference type="Pfam" id="PF00566">
    <property type="entry name" value="RabGAP-TBC"/>
    <property type="match status" value="1"/>
</dbReference>
<keyword evidence="3" id="KW-1185">Reference proteome</keyword>
<dbReference type="OrthoDB" id="294251at2759"/>
<reference evidence="2" key="1">
    <citation type="submission" date="2021-01" db="EMBL/GenBank/DDBJ databases">
        <authorList>
            <consortium name="Genoscope - CEA"/>
            <person name="William W."/>
        </authorList>
    </citation>
    <scope>NUCLEOTIDE SEQUENCE</scope>
</reference>
<feature type="domain" description="Rab-GAP TBC" evidence="1">
    <location>
        <begin position="93"/>
        <end position="288"/>
    </location>
</feature>
<dbReference type="PROSITE" id="PS50086">
    <property type="entry name" value="TBC_RABGAP"/>
    <property type="match status" value="1"/>
</dbReference>
<dbReference type="InterPro" id="IPR000195">
    <property type="entry name" value="Rab-GAP-TBC_dom"/>
</dbReference>
<comment type="caution">
    <text evidence="2">The sequence shown here is derived from an EMBL/GenBank/DDBJ whole genome shotgun (WGS) entry which is preliminary data.</text>
</comment>
<evidence type="ECO:0000313" key="2">
    <source>
        <dbReference type="EMBL" id="CAD8078915.1"/>
    </source>
</evidence>
<gene>
    <name evidence="2" type="ORF">PSON_ATCC_30995.1.T0380189</name>
</gene>
<accession>A0A8S1MQ75</accession>
<dbReference type="EMBL" id="CAJJDN010000038">
    <property type="protein sequence ID" value="CAD8078915.1"/>
    <property type="molecule type" value="Genomic_DNA"/>
</dbReference>